<gene>
    <name evidence="3" type="ORF">SAMN04488133_3517</name>
</gene>
<keyword evidence="4" id="KW-1185">Reference proteome</keyword>
<evidence type="ECO:0000256" key="1">
    <source>
        <dbReference type="SAM" id="MobiDB-lite"/>
    </source>
</evidence>
<dbReference type="EMBL" id="FNVN01000008">
    <property type="protein sequence ID" value="SEG73623.1"/>
    <property type="molecule type" value="Genomic_DNA"/>
</dbReference>
<dbReference type="Proteomes" id="UP000236740">
    <property type="component" value="Unassembled WGS sequence"/>
</dbReference>
<organism evidence="3 4">
    <name type="scientific">Halobellus limi</name>
    <dbReference type="NCBI Taxonomy" id="699433"/>
    <lineage>
        <taxon>Archaea</taxon>
        <taxon>Methanobacteriati</taxon>
        <taxon>Methanobacteriota</taxon>
        <taxon>Stenosarchaea group</taxon>
        <taxon>Halobacteria</taxon>
        <taxon>Halobacteriales</taxon>
        <taxon>Haloferacaceae</taxon>
        <taxon>Halobellus</taxon>
    </lineage>
</organism>
<feature type="region of interest" description="Disordered" evidence="1">
    <location>
        <begin position="85"/>
        <end position="132"/>
    </location>
</feature>
<name>A0A1H6CLP8_9EURY</name>
<feature type="transmembrane region" description="Helical" evidence="2">
    <location>
        <begin position="55"/>
        <end position="78"/>
    </location>
</feature>
<proteinExistence type="predicted"/>
<dbReference type="RefSeq" id="WP_200820970.1">
    <property type="nucleotide sequence ID" value="NZ_CP031311.1"/>
</dbReference>
<keyword evidence="2" id="KW-1133">Transmembrane helix</keyword>
<keyword evidence="2" id="KW-0812">Transmembrane</keyword>
<evidence type="ECO:0000256" key="2">
    <source>
        <dbReference type="SAM" id="Phobius"/>
    </source>
</evidence>
<dbReference type="AlphaFoldDB" id="A0A1H6CLP8"/>
<dbReference type="GeneID" id="62975049"/>
<evidence type="ECO:0000313" key="4">
    <source>
        <dbReference type="Proteomes" id="UP000236740"/>
    </source>
</evidence>
<protein>
    <submittedName>
        <fullName evidence="3">Uncharacterized protein</fullName>
    </submittedName>
</protein>
<keyword evidence="2" id="KW-0472">Membrane</keyword>
<feature type="transmembrane region" description="Helical" evidence="2">
    <location>
        <begin position="30"/>
        <end position="49"/>
    </location>
</feature>
<reference evidence="3 4" key="1">
    <citation type="submission" date="2016-10" db="EMBL/GenBank/DDBJ databases">
        <authorList>
            <person name="de Groot N.N."/>
        </authorList>
    </citation>
    <scope>NUCLEOTIDE SEQUENCE [LARGE SCALE GENOMIC DNA]</scope>
    <source>
        <strain evidence="3 4">CGMCC 1.10331</strain>
    </source>
</reference>
<feature type="compositionally biased region" description="Basic and acidic residues" evidence="1">
    <location>
        <begin position="115"/>
        <end position="132"/>
    </location>
</feature>
<evidence type="ECO:0000313" key="3">
    <source>
        <dbReference type="EMBL" id="SEG73623.1"/>
    </source>
</evidence>
<sequence length="132" mass="13991">MPSRHPFVDAETGTLDRDQILAEAVPLARLLLYVGLIALVPFALAYFFGGSIVGALLAAAGQFVLAVGAGVVLIYVVVRAIDIAGVPRGDGDGRGAAAEVSDRHNFDGDEEETERAERERRDPDSDPDGSER</sequence>
<dbReference type="OrthoDB" id="204569at2157"/>
<accession>A0A1H6CLP8</accession>